<organism evidence="1 2">
    <name type="scientific">Mycena citricolor</name>
    <dbReference type="NCBI Taxonomy" id="2018698"/>
    <lineage>
        <taxon>Eukaryota</taxon>
        <taxon>Fungi</taxon>
        <taxon>Dikarya</taxon>
        <taxon>Basidiomycota</taxon>
        <taxon>Agaricomycotina</taxon>
        <taxon>Agaricomycetes</taxon>
        <taxon>Agaricomycetidae</taxon>
        <taxon>Agaricales</taxon>
        <taxon>Marasmiineae</taxon>
        <taxon>Mycenaceae</taxon>
        <taxon>Mycena</taxon>
    </lineage>
</organism>
<name>A0AAD2HYH9_9AGAR</name>
<dbReference type="EMBL" id="CAVNYO010000480">
    <property type="protein sequence ID" value="CAK5284571.1"/>
    <property type="molecule type" value="Genomic_DNA"/>
</dbReference>
<gene>
    <name evidence="1" type="ORF">MYCIT1_LOCUS37889</name>
</gene>
<evidence type="ECO:0000313" key="1">
    <source>
        <dbReference type="EMBL" id="CAK5284571.1"/>
    </source>
</evidence>
<reference evidence="1" key="1">
    <citation type="submission" date="2023-11" db="EMBL/GenBank/DDBJ databases">
        <authorList>
            <person name="De Vega J J."/>
            <person name="De Vega J J."/>
        </authorList>
    </citation>
    <scope>NUCLEOTIDE SEQUENCE</scope>
</reference>
<sequence>MPDSSCSQKPRIGEAGEDLLRRQPLLEECHRHLGPTRIGSHHCRLPPLRAVSALQRRATTGGGQENIHRHMRREIGRQRALFPPCAAQ</sequence>
<dbReference type="AlphaFoldDB" id="A0AAD2HYH9"/>
<comment type="caution">
    <text evidence="1">The sequence shown here is derived from an EMBL/GenBank/DDBJ whole genome shotgun (WGS) entry which is preliminary data.</text>
</comment>
<proteinExistence type="predicted"/>
<accession>A0AAD2HYH9</accession>
<evidence type="ECO:0000313" key="2">
    <source>
        <dbReference type="Proteomes" id="UP001295794"/>
    </source>
</evidence>
<dbReference type="Proteomes" id="UP001295794">
    <property type="component" value="Unassembled WGS sequence"/>
</dbReference>
<keyword evidence="2" id="KW-1185">Reference proteome</keyword>
<protein>
    <submittedName>
        <fullName evidence="1">Uncharacterized protein</fullName>
    </submittedName>
</protein>